<evidence type="ECO:0000313" key="2">
    <source>
        <dbReference type="EMBL" id="WAQ96512.1"/>
    </source>
</evidence>
<dbReference type="Proteomes" id="UP001164746">
    <property type="component" value="Chromosome 2"/>
</dbReference>
<dbReference type="PANTHER" id="PTHR22916:SF3">
    <property type="entry name" value="UDP-GLCNAC:BETAGAL BETA-1,3-N-ACETYLGLUCOSAMINYLTRANSFERASE-LIKE PROTEIN 1"/>
    <property type="match status" value="1"/>
</dbReference>
<accession>A0ABY7DII3</accession>
<gene>
    <name evidence="2" type="ORF">MAR_029202</name>
</gene>
<dbReference type="InterPro" id="IPR001173">
    <property type="entry name" value="Glyco_trans_2-like"/>
</dbReference>
<proteinExistence type="predicted"/>
<dbReference type="Pfam" id="PF00535">
    <property type="entry name" value="Glycos_transf_2"/>
    <property type="match status" value="1"/>
</dbReference>
<dbReference type="EMBL" id="CP111013">
    <property type="protein sequence ID" value="WAQ96512.1"/>
    <property type="molecule type" value="Genomic_DNA"/>
</dbReference>
<organism evidence="2 3">
    <name type="scientific">Mya arenaria</name>
    <name type="common">Soft-shell clam</name>
    <dbReference type="NCBI Taxonomy" id="6604"/>
    <lineage>
        <taxon>Eukaryota</taxon>
        <taxon>Metazoa</taxon>
        <taxon>Spiralia</taxon>
        <taxon>Lophotrochozoa</taxon>
        <taxon>Mollusca</taxon>
        <taxon>Bivalvia</taxon>
        <taxon>Autobranchia</taxon>
        <taxon>Heteroconchia</taxon>
        <taxon>Euheterodonta</taxon>
        <taxon>Imparidentia</taxon>
        <taxon>Neoheterodontei</taxon>
        <taxon>Myida</taxon>
        <taxon>Myoidea</taxon>
        <taxon>Myidae</taxon>
        <taxon>Mya</taxon>
    </lineage>
</organism>
<dbReference type="PANTHER" id="PTHR22916">
    <property type="entry name" value="GLYCOSYLTRANSFERASE"/>
    <property type="match status" value="1"/>
</dbReference>
<evidence type="ECO:0000259" key="1">
    <source>
        <dbReference type="Pfam" id="PF00535"/>
    </source>
</evidence>
<protein>
    <submittedName>
        <fullName evidence="2">B3GNL-like protein</fullName>
    </submittedName>
</protein>
<feature type="domain" description="Glycosyltransferase 2-like" evidence="1">
    <location>
        <begin position="6"/>
        <end position="94"/>
    </location>
</feature>
<sequence>MSVDVSVILPVHNGEEWLEDCLQSIEAQTFTGTLQLSIYLDSCQDGSESIIVKWKDRLGKKSIEVMIGSHKDDVGYAKNKAVSQSCGKYLCFLDCIIGSRFHREPEGSTARFTDWANTINQQQLFTQAYTSHGPTVIMPTWFCSRAVFDIGGGFCEGGKGVPEDLLFFYKHLELGGGLYRVERDLLMYRYHPGAATFSISEDTIWKHRVTFLQQQVLSKWKEFTIWNAGKQGRKLYRSLSPENQAKVIAFCDVDENKIKKGFYTYEDSKMKPKPKIPVMHFKDARPPFVICVKMGLTEGVFEENLASLNITEGVDFFHFN</sequence>
<dbReference type="Gene3D" id="3.90.550.10">
    <property type="entry name" value="Spore Coat Polysaccharide Biosynthesis Protein SpsA, Chain A"/>
    <property type="match status" value="1"/>
</dbReference>
<reference evidence="2" key="1">
    <citation type="submission" date="2022-11" db="EMBL/GenBank/DDBJ databases">
        <title>Centuries of genome instability and evolution in soft-shell clam transmissible cancer (bioRxiv).</title>
        <authorList>
            <person name="Hart S.F.M."/>
            <person name="Yonemitsu M.A."/>
            <person name="Giersch R.M."/>
            <person name="Beal B.F."/>
            <person name="Arriagada G."/>
            <person name="Davis B.W."/>
            <person name="Ostrander E.A."/>
            <person name="Goff S.P."/>
            <person name="Metzger M.J."/>
        </authorList>
    </citation>
    <scope>NUCLEOTIDE SEQUENCE</scope>
    <source>
        <strain evidence="2">MELC-2E11</strain>
        <tissue evidence="2">Siphon/mantle</tissue>
    </source>
</reference>
<dbReference type="SUPFAM" id="SSF53448">
    <property type="entry name" value="Nucleotide-diphospho-sugar transferases"/>
    <property type="match status" value="1"/>
</dbReference>
<evidence type="ECO:0000313" key="3">
    <source>
        <dbReference type="Proteomes" id="UP001164746"/>
    </source>
</evidence>
<name>A0ABY7DII3_MYAAR</name>
<dbReference type="InterPro" id="IPR029044">
    <property type="entry name" value="Nucleotide-diphossugar_trans"/>
</dbReference>
<keyword evidence="3" id="KW-1185">Reference proteome</keyword>